<dbReference type="PRINTS" id="PR01607">
    <property type="entry name" value="APYRASEFAMLY"/>
</dbReference>
<evidence type="ECO:0000256" key="3">
    <source>
        <dbReference type="RuleBase" id="RU362119"/>
    </source>
</evidence>
<dbReference type="GO" id="GO:0000166">
    <property type="term" value="F:nucleotide binding"/>
    <property type="evidence" value="ECO:0007669"/>
    <property type="project" value="UniProtKB-KW"/>
</dbReference>
<dbReference type="SUPFAM" id="SSF56300">
    <property type="entry name" value="Metallo-dependent phosphatases"/>
    <property type="match status" value="1"/>
</dbReference>
<dbReference type="InterPro" id="IPR006179">
    <property type="entry name" value="5_nucleotidase/apyrase"/>
</dbReference>
<dbReference type="GO" id="GO:0009166">
    <property type="term" value="P:nucleotide catabolic process"/>
    <property type="evidence" value="ECO:0007669"/>
    <property type="project" value="InterPro"/>
</dbReference>
<dbReference type="Gene3D" id="3.90.780.10">
    <property type="entry name" value="5'-Nucleotidase, C-terminal domain"/>
    <property type="match status" value="1"/>
</dbReference>
<organism evidence="7 8">
    <name type="scientific">Aphis craccivora</name>
    <name type="common">Cowpea aphid</name>
    <dbReference type="NCBI Taxonomy" id="307492"/>
    <lineage>
        <taxon>Eukaryota</taxon>
        <taxon>Metazoa</taxon>
        <taxon>Ecdysozoa</taxon>
        <taxon>Arthropoda</taxon>
        <taxon>Hexapoda</taxon>
        <taxon>Insecta</taxon>
        <taxon>Pterygota</taxon>
        <taxon>Neoptera</taxon>
        <taxon>Paraneoptera</taxon>
        <taxon>Hemiptera</taxon>
        <taxon>Sternorrhyncha</taxon>
        <taxon>Aphidomorpha</taxon>
        <taxon>Aphidoidea</taxon>
        <taxon>Aphididae</taxon>
        <taxon>Aphidini</taxon>
        <taxon>Aphis</taxon>
        <taxon>Aphis</taxon>
    </lineage>
</organism>
<dbReference type="Pfam" id="PF00149">
    <property type="entry name" value="Metallophos"/>
    <property type="match status" value="1"/>
</dbReference>
<evidence type="ECO:0008006" key="9">
    <source>
        <dbReference type="Google" id="ProtNLM"/>
    </source>
</evidence>
<evidence type="ECO:0000256" key="4">
    <source>
        <dbReference type="SAM" id="MobiDB-lite"/>
    </source>
</evidence>
<reference evidence="7 8" key="1">
    <citation type="submission" date="2019-08" db="EMBL/GenBank/DDBJ databases">
        <title>Whole genome of Aphis craccivora.</title>
        <authorList>
            <person name="Voronova N.V."/>
            <person name="Shulinski R.S."/>
            <person name="Bandarenka Y.V."/>
            <person name="Zhorov D.G."/>
            <person name="Warner D."/>
        </authorList>
    </citation>
    <scope>NUCLEOTIDE SEQUENCE [LARGE SCALE GENOMIC DNA]</scope>
    <source>
        <strain evidence="7">180601</strain>
        <tissue evidence="7">Whole Body</tissue>
    </source>
</reference>
<feature type="compositionally biased region" description="Basic residues" evidence="4">
    <location>
        <begin position="639"/>
        <end position="648"/>
    </location>
</feature>
<dbReference type="Pfam" id="PF02872">
    <property type="entry name" value="5_nucleotid_C"/>
    <property type="match status" value="1"/>
</dbReference>
<name>A0A6G0Y8H4_APHCR</name>
<keyword evidence="3" id="KW-0547">Nucleotide-binding</keyword>
<dbReference type="InterPro" id="IPR041821">
    <property type="entry name" value="CG11883_N"/>
</dbReference>
<dbReference type="EMBL" id="VUJU01005542">
    <property type="protein sequence ID" value="KAF0750918.1"/>
    <property type="molecule type" value="Genomic_DNA"/>
</dbReference>
<dbReference type="PANTHER" id="PTHR11575:SF48">
    <property type="entry name" value="5'-NUCLEOTIDASE"/>
    <property type="match status" value="1"/>
</dbReference>
<dbReference type="Proteomes" id="UP000478052">
    <property type="component" value="Unassembled WGS sequence"/>
</dbReference>
<evidence type="ECO:0000259" key="5">
    <source>
        <dbReference type="Pfam" id="PF00149"/>
    </source>
</evidence>
<dbReference type="SUPFAM" id="SSF55816">
    <property type="entry name" value="5'-nucleotidase (syn. UDP-sugar hydrolase), C-terminal domain"/>
    <property type="match status" value="1"/>
</dbReference>
<dbReference type="PANTHER" id="PTHR11575">
    <property type="entry name" value="5'-NUCLEOTIDASE-RELATED"/>
    <property type="match status" value="1"/>
</dbReference>
<dbReference type="CDD" id="cd07406">
    <property type="entry name" value="MPP_CG11883_N"/>
    <property type="match status" value="1"/>
</dbReference>
<feature type="domain" description="5'-Nucleotidase C-terminal" evidence="6">
    <location>
        <begin position="388"/>
        <end position="544"/>
    </location>
</feature>
<feature type="domain" description="Calcineurin-like phosphoesterase" evidence="5">
    <location>
        <begin position="115"/>
        <end position="318"/>
    </location>
</feature>
<evidence type="ECO:0000256" key="2">
    <source>
        <dbReference type="ARBA" id="ARBA00022729"/>
    </source>
</evidence>
<dbReference type="InterPro" id="IPR008334">
    <property type="entry name" value="5'-Nucleotdase_C"/>
</dbReference>
<accession>A0A6G0Y8H4</accession>
<evidence type="ECO:0000256" key="1">
    <source>
        <dbReference type="ARBA" id="ARBA00006654"/>
    </source>
</evidence>
<comment type="similarity">
    <text evidence="1 3">Belongs to the 5'-nucleotidase family.</text>
</comment>
<proteinExistence type="inferred from homology"/>
<dbReference type="InterPro" id="IPR029052">
    <property type="entry name" value="Metallo-depent_PP-like"/>
</dbReference>
<sequence>MECPIKASYGSYGIPMSKRVRTCSGESDNDKILTKGVELSNSMATKSSLRSKWDEFVDSSTATAVELSNTNQMSTGVRNVVGWLKQASLEVQHASLRTLSTMTDHISGTTPPLIILHFNDVYNVEPRDQEPCGGASRFSTMIKSFAQQQPMILFSGDVFSPSILSTFTKGEQMSKVLNELGTQCAVFGNHEFDFGLEVLSERVSETNFPWLMSNVVDNETGRPLGDGKITHVFDWHNKRIGLVGLVEREWLDTLATIDPEEVTFIDFVQAGRSLGKQLKEDGCDYVIALTHMRMPNDIKLAENVEEIDLILGGHDHNYDVREINGRQIIKSGTDFREFSKITINLDEPNKPIEVKRIEVTKDIEEDDTMKKILDSYLGTIEGKMTEVLGTFSVELDGRFSQIRTAETNLGNWVCDVLLAATGADLVILNSGTFRSDRIHPPGDFTLGDLVNIVPMQDPTIVILVTGQQILEALENSVCKYPKTEGRFPQVSGISFGFYPEAEPGNRIEPDLVRIGDEYLVPDQTYKLATKCYLHNGCDGYTMLKNSPVIVNEEECPELGLAVQNHFSAIQMRQGKSRRLSKHRQSLVTLSRRHSLVKSMEGNEWEGGPSPLRRGSLTSASLSIHHHGYSHSPSPPSSAHHFHHHHHKINRRASFDDLEQQTCQLSPKVQNRIVRLTPQLKQEMLIDRQRLEDESVIQEVDELNNSPQGSFDQS</sequence>
<dbReference type="GO" id="GO:0016787">
    <property type="term" value="F:hydrolase activity"/>
    <property type="evidence" value="ECO:0007669"/>
    <property type="project" value="UniProtKB-KW"/>
</dbReference>
<dbReference type="OrthoDB" id="10252235at2759"/>
<dbReference type="InterPro" id="IPR036907">
    <property type="entry name" value="5'-Nucleotdase_C_sf"/>
</dbReference>
<dbReference type="Gene3D" id="3.60.21.10">
    <property type="match status" value="1"/>
</dbReference>
<keyword evidence="8" id="KW-1185">Reference proteome</keyword>
<feature type="region of interest" description="Disordered" evidence="4">
    <location>
        <begin position="623"/>
        <end position="648"/>
    </location>
</feature>
<protein>
    <recommendedName>
        <fullName evidence="9">Trifunctional nucleotide phosphoesterase protein YfkN</fullName>
    </recommendedName>
</protein>
<evidence type="ECO:0000313" key="7">
    <source>
        <dbReference type="EMBL" id="KAF0750918.1"/>
    </source>
</evidence>
<gene>
    <name evidence="7" type="ORF">FWK35_00026251</name>
</gene>
<dbReference type="AlphaFoldDB" id="A0A6G0Y8H4"/>
<keyword evidence="2" id="KW-0732">Signal</keyword>
<keyword evidence="3" id="KW-0378">Hydrolase</keyword>
<dbReference type="InterPro" id="IPR004843">
    <property type="entry name" value="Calcineurin-like_PHP"/>
</dbReference>
<evidence type="ECO:0000259" key="6">
    <source>
        <dbReference type="Pfam" id="PF02872"/>
    </source>
</evidence>
<comment type="caution">
    <text evidence="7">The sequence shown here is derived from an EMBL/GenBank/DDBJ whole genome shotgun (WGS) entry which is preliminary data.</text>
</comment>
<evidence type="ECO:0000313" key="8">
    <source>
        <dbReference type="Proteomes" id="UP000478052"/>
    </source>
</evidence>